<dbReference type="Pfam" id="PF05901">
    <property type="entry name" value="Excalibur"/>
    <property type="match status" value="1"/>
</dbReference>
<evidence type="ECO:0000256" key="1">
    <source>
        <dbReference type="SAM" id="Coils"/>
    </source>
</evidence>
<dbReference type="InterPro" id="IPR054384">
    <property type="entry name" value="SecDF_P1_head"/>
</dbReference>
<keyword evidence="3" id="KW-0812">Transmembrane</keyword>
<keyword evidence="3" id="KW-0472">Membrane</keyword>
<sequence>MSTMENPPPVQVEEAEDATKASKFTTIVLLSALVLVIVTAGVLGTVAVLMTRNPDSPLLGGKKPVQLAQGIHFAPVTETKPACPGEQAATDAKNVCYFLAEGVTVTAVQKIETVSLAGGTYGVRIAFAPAFLERMTNLTEELARAQQQLAVVLVDNPQMVLAAPLVTQALKGDSLMITGFTKAEADALRDSLLGGAGATPTPSSPVSSGASPTLPPVQSTSPPVGATTPAAVPSGALDRRFSSCQEAIDNGYGGPYTKGVHPEYSWYQDKDNNGVACNPADF</sequence>
<evidence type="ECO:0000313" key="7">
    <source>
        <dbReference type="Proteomes" id="UP000530928"/>
    </source>
</evidence>
<dbReference type="Proteomes" id="UP000530928">
    <property type="component" value="Unassembled WGS sequence"/>
</dbReference>
<feature type="compositionally biased region" description="Polar residues" evidence="2">
    <location>
        <begin position="200"/>
        <end position="211"/>
    </location>
</feature>
<keyword evidence="3" id="KW-1133">Transmembrane helix</keyword>
<dbReference type="Gene3D" id="3.30.1360.200">
    <property type="match status" value="1"/>
</dbReference>
<reference evidence="6 7" key="1">
    <citation type="submission" date="2020-07" db="EMBL/GenBank/DDBJ databases">
        <title>Genomic Encyclopedia of Type Strains, Phase IV (KMG-IV): sequencing the most valuable type-strain genomes for metagenomic binning, comparative biology and taxonomic classification.</title>
        <authorList>
            <person name="Goeker M."/>
        </authorList>
    </citation>
    <scope>NUCLEOTIDE SEQUENCE [LARGE SCALE GENOMIC DNA]</scope>
    <source>
        <strain evidence="6 7">DSM 45533</strain>
    </source>
</reference>
<keyword evidence="7" id="KW-1185">Reference proteome</keyword>
<organism evidence="6 7">
    <name type="scientific">Nonomuraea soli</name>
    <dbReference type="NCBI Taxonomy" id="1032476"/>
    <lineage>
        <taxon>Bacteria</taxon>
        <taxon>Bacillati</taxon>
        <taxon>Actinomycetota</taxon>
        <taxon>Actinomycetes</taxon>
        <taxon>Streptosporangiales</taxon>
        <taxon>Streptosporangiaceae</taxon>
        <taxon>Nonomuraea</taxon>
    </lineage>
</organism>
<accession>A0A7W0CE30</accession>
<feature type="region of interest" description="Disordered" evidence="2">
    <location>
        <begin position="193"/>
        <end position="234"/>
    </location>
</feature>
<evidence type="ECO:0000256" key="3">
    <source>
        <dbReference type="SAM" id="Phobius"/>
    </source>
</evidence>
<evidence type="ECO:0000313" key="6">
    <source>
        <dbReference type="EMBL" id="MBA2889334.1"/>
    </source>
</evidence>
<evidence type="ECO:0008006" key="8">
    <source>
        <dbReference type="Google" id="ProtNLM"/>
    </source>
</evidence>
<dbReference type="InterPro" id="IPR008613">
    <property type="entry name" value="Excalibur_Ca-bd_domain"/>
</dbReference>
<comment type="caution">
    <text evidence="6">The sequence shown here is derived from an EMBL/GenBank/DDBJ whole genome shotgun (WGS) entry which is preliminary data.</text>
</comment>
<feature type="domain" description="Excalibur calcium-binding" evidence="4">
    <location>
        <begin position="241"/>
        <end position="277"/>
    </location>
</feature>
<feature type="coiled-coil region" evidence="1">
    <location>
        <begin position="128"/>
        <end position="155"/>
    </location>
</feature>
<evidence type="ECO:0000259" key="4">
    <source>
        <dbReference type="Pfam" id="PF05901"/>
    </source>
</evidence>
<feature type="compositionally biased region" description="Low complexity" evidence="2">
    <location>
        <begin position="219"/>
        <end position="234"/>
    </location>
</feature>
<keyword evidence="1" id="KW-0175">Coiled coil</keyword>
<evidence type="ECO:0000259" key="5">
    <source>
        <dbReference type="Pfam" id="PF22599"/>
    </source>
</evidence>
<feature type="domain" description="SecDF P1 head subdomain" evidence="5">
    <location>
        <begin position="118"/>
        <end position="196"/>
    </location>
</feature>
<name>A0A7W0CE30_9ACTN</name>
<dbReference type="EMBL" id="JACDUR010000001">
    <property type="protein sequence ID" value="MBA2889334.1"/>
    <property type="molecule type" value="Genomic_DNA"/>
</dbReference>
<protein>
    <recommendedName>
        <fullName evidence="8">Excalibur calcium-binding domain-containing protein</fullName>
    </recommendedName>
</protein>
<evidence type="ECO:0000256" key="2">
    <source>
        <dbReference type="SAM" id="MobiDB-lite"/>
    </source>
</evidence>
<proteinExistence type="predicted"/>
<dbReference type="Pfam" id="PF22599">
    <property type="entry name" value="SecDF_P1_head"/>
    <property type="match status" value="1"/>
</dbReference>
<gene>
    <name evidence="6" type="ORF">HNR30_000669</name>
</gene>
<dbReference type="AlphaFoldDB" id="A0A7W0CE30"/>
<feature type="transmembrane region" description="Helical" evidence="3">
    <location>
        <begin position="27"/>
        <end position="49"/>
    </location>
</feature>